<dbReference type="InterPro" id="IPR046282">
    <property type="entry name" value="DUF6319"/>
</dbReference>
<proteinExistence type="predicted"/>
<keyword evidence="1" id="KW-0175">Coiled coil</keyword>
<feature type="compositionally biased region" description="Basic and acidic residues" evidence="2">
    <location>
        <begin position="1"/>
        <end position="12"/>
    </location>
</feature>
<dbReference type="EMBL" id="BAAANY010000009">
    <property type="protein sequence ID" value="GAA1679602.1"/>
    <property type="molecule type" value="Genomic_DNA"/>
</dbReference>
<comment type="caution">
    <text evidence="3">The sequence shown here is derived from an EMBL/GenBank/DDBJ whole genome shotgun (WGS) entry which is preliminary data.</text>
</comment>
<evidence type="ECO:0000313" key="3">
    <source>
        <dbReference type="EMBL" id="GAA1679602.1"/>
    </source>
</evidence>
<evidence type="ECO:0000313" key="4">
    <source>
        <dbReference type="Proteomes" id="UP001500618"/>
    </source>
</evidence>
<dbReference type="RefSeq" id="WP_344310913.1">
    <property type="nucleotide sequence ID" value="NZ_BAAANY010000009.1"/>
</dbReference>
<name>A0ABN2H0N8_9ACTN</name>
<feature type="region of interest" description="Disordered" evidence="2">
    <location>
        <begin position="1"/>
        <end position="64"/>
    </location>
</feature>
<sequence length="156" mass="16115">MAEQSPTERSEDTPVAAAAAAETSAPAQVTAAGDADMPAEAAEDDAAEKPTRGRPRKTAARKTRQVALTLTVTGSQDGADWQAEVVHGTTRVVPQLSVSAAAVVAAAKDLHPDIAEAIDGILETAREQHRTRVEQLQAELAAAQEALANLDGDSQA</sequence>
<organism evidence="3 4">
    <name type="scientific">Fodinicola feengrottensis</name>
    <dbReference type="NCBI Taxonomy" id="435914"/>
    <lineage>
        <taxon>Bacteria</taxon>
        <taxon>Bacillati</taxon>
        <taxon>Actinomycetota</taxon>
        <taxon>Actinomycetes</taxon>
        <taxon>Mycobacteriales</taxon>
        <taxon>Fodinicola</taxon>
    </lineage>
</organism>
<feature type="compositionally biased region" description="Basic residues" evidence="2">
    <location>
        <begin position="52"/>
        <end position="64"/>
    </location>
</feature>
<keyword evidence="4" id="KW-1185">Reference proteome</keyword>
<dbReference type="Proteomes" id="UP001500618">
    <property type="component" value="Unassembled WGS sequence"/>
</dbReference>
<gene>
    <name evidence="3" type="ORF">GCM10009765_31020</name>
</gene>
<evidence type="ECO:0000256" key="1">
    <source>
        <dbReference type="SAM" id="Coils"/>
    </source>
</evidence>
<evidence type="ECO:0000256" key="2">
    <source>
        <dbReference type="SAM" id="MobiDB-lite"/>
    </source>
</evidence>
<feature type="compositionally biased region" description="Low complexity" evidence="2">
    <location>
        <begin position="13"/>
        <end position="40"/>
    </location>
</feature>
<dbReference type="Pfam" id="PF19844">
    <property type="entry name" value="DUF6319"/>
    <property type="match status" value="1"/>
</dbReference>
<feature type="coiled-coil region" evidence="1">
    <location>
        <begin position="126"/>
        <end position="153"/>
    </location>
</feature>
<protein>
    <submittedName>
        <fullName evidence="3">DUF6319 family protein</fullName>
    </submittedName>
</protein>
<reference evidence="3 4" key="1">
    <citation type="journal article" date="2019" name="Int. J. Syst. Evol. Microbiol.">
        <title>The Global Catalogue of Microorganisms (GCM) 10K type strain sequencing project: providing services to taxonomists for standard genome sequencing and annotation.</title>
        <authorList>
            <consortium name="The Broad Institute Genomics Platform"/>
            <consortium name="The Broad Institute Genome Sequencing Center for Infectious Disease"/>
            <person name="Wu L."/>
            <person name="Ma J."/>
        </authorList>
    </citation>
    <scope>NUCLEOTIDE SEQUENCE [LARGE SCALE GENOMIC DNA]</scope>
    <source>
        <strain evidence="3 4">JCM 14718</strain>
    </source>
</reference>
<accession>A0ABN2H0N8</accession>